<comment type="caution">
    <text evidence="2">The sequence shown here is derived from an EMBL/GenBank/DDBJ whole genome shotgun (WGS) entry which is preliminary data.</text>
</comment>
<dbReference type="AlphaFoldDB" id="A0A151M3V7"/>
<dbReference type="Proteomes" id="UP000050525">
    <property type="component" value="Unassembled WGS sequence"/>
</dbReference>
<name>A0A151M3V7_ALLMI</name>
<dbReference type="EMBL" id="AKHW03006672">
    <property type="protein sequence ID" value="KYO19197.1"/>
    <property type="molecule type" value="Genomic_DNA"/>
</dbReference>
<proteinExistence type="predicted"/>
<sequence length="70" mass="7687">MAGAQEQVLGRRETRSCSGHTPNNSGRRLRTSQAEQGGTSCYLGTSKRVNLDQQINPSRRGNKKQVKDEG</sequence>
<gene>
    <name evidence="2" type="ORF">Y1Q_0001110</name>
</gene>
<protein>
    <submittedName>
        <fullName evidence="2">Uncharacterized protein</fullName>
    </submittedName>
</protein>
<accession>A0A151M3V7</accession>
<evidence type="ECO:0000313" key="3">
    <source>
        <dbReference type="Proteomes" id="UP000050525"/>
    </source>
</evidence>
<evidence type="ECO:0000313" key="2">
    <source>
        <dbReference type="EMBL" id="KYO19197.1"/>
    </source>
</evidence>
<evidence type="ECO:0000256" key="1">
    <source>
        <dbReference type="SAM" id="MobiDB-lite"/>
    </source>
</evidence>
<keyword evidence="3" id="KW-1185">Reference proteome</keyword>
<feature type="compositionally biased region" description="Polar residues" evidence="1">
    <location>
        <begin position="16"/>
        <end position="59"/>
    </location>
</feature>
<organism evidence="2 3">
    <name type="scientific">Alligator mississippiensis</name>
    <name type="common">American alligator</name>
    <dbReference type="NCBI Taxonomy" id="8496"/>
    <lineage>
        <taxon>Eukaryota</taxon>
        <taxon>Metazoa</taxon>
        <taxon>Chordata</taxon>
        <taxon>Craniata</taxon>
        <taxon>Vertebrata</taxon>
        <taxon>Euteleostomi</taxon>
        <taxon>Archelosauria</taxon>
        <taxon>Archosauria</taxon>
        <taxon>Crocodylia</taxon>
        <taxon>Alligatoridae</taxon>
        <taxon>Alligatorinae</taxon>
        <taxon>Alligator</taxon>
    </lineage>
</organism>
<feature type="region of interest" description="Disordered" evidence="1">
    <location>
        <begin position="1"/>
        <end position="70"/>
    </location>
</feature>
<reference evidence="2 3" key="1">
    <citation type="journal article" date="2012" name="Genome Biol.">
        <title>Sequencing three crocodilian genomes to illuminate the evolution of archosaurs and amniotes.</title>
        <authorList>
            <person name="St John J.A."/>
            <person name="Braun E.L."/>
            <person name="Isberg S.R."/>
            <person name="Miles L.G."/>
            <person name="Chong A.Y."/>
            <person name="Gongora J."/>
            <person name="Dalzell P."/>
            <person name="Moran C."/>
            <person name="Bed'hom B."/>
            <person name="Abzhanov A."/>
            <person name="Burgess S.C."/>
            <person name="Cooksey A.M."/>
            <person name="Castoe T.A."/>
            <person name="Crawford N.G."/>
            <person name="Densmore L.D."/>
            <person name="Drew J.C."/>
            <person name="Edwards S.V."/>
            <person name="Faircloth B.C."/>
            <person name="Fujita M.K."/>
            <person name="Greenwold M.J."/>
            <person name="Hoffmann F.G."/>
            <person name="Howard J.M."/>
            <person name="Iguchi T."/>
            <person name="Janes D.E."/>
            <person name="Khan S.Y."/>
            <person name="Kohno S."/>
            <person name="de Koning A.J."/>
            <person name="Lance S.L."/>
            <person name="McCarthy F.M."/>
            <person name="McCormack J.E."/>
            <person name="Merchant M.E."/>
            <person name="Peterson D.G."/>
            <person name="Pollock D.D."/>
            <person name="Pourmand N."/>
            <person name="Raney B.J."/>
            <person name="Roessler K.A."/>
            <person name="Sanford J.R."/>
            <person name="Sawyer R.H."/>
            <person name="Schmidt C.J."/>
            <person name="Triplett E.W."/>
            <person name="Tuberville T.D."/>
            <person name="Venegas-Anaya M."/>
            <person name="Howard J.T."/>
            <person name="Jarvis E.D."/>
            <person name="Guillette L.J.Jr."/>
            <person name="Glenn T.C."/>
            <person name="Green R.E."/>
            <person name="Ray D.A."/>
        </authorList>
    </citation>
    <scope>NUCLEOTIDE SEQUENCE [LARGE SCALE GENOMIC DNA]</scope>
    <source>
        <strain evidence="2">KSC_2009_1</strain>
    </source>
</reference>